<dbReference type="AlphaFoldDB" id="A0A212FKU1"/>
<feature type="compositionally biased region" description="Polar residues" evidence="1">
    <location>
        <begin position="95"/>
        <end position="112"/>
    </location>
</feature>
<feature type="compositionally biased region" description="Pro residues" evidence="1">
    <location>
        <begin position="25"/>
        <end position="37"/>
    </location>
</feature>
<gene>
    <name evidence="2" type="ORF">KGM_201242</name>
</gene>
<dbReference type="STRING" id="278856.A0A212FKU1"/>
<evidence type="ECO:0000313" key="2">
    <source>
        <dbReference type="EMBL" id="OWR54352.1"/>
    </source>
</evidence>
<accession>A0A212FKU1</accession>
<dbReference type="InParanoid" id="A0A212FKU1"/>
<feature type="compositionally biased region" description="Basic and acidic residues" evidence="1">
    <location>
        <begin position="129"/>
        <end position="139"/>
    </location>
</feature>
<name>A0A212FKU1_DANPL</name>
<organism evidence="2 3">
    <name type="scientific">Danaus plexippus plexippus</name>
    <dbReference type="NCBI Taxonomy" id="278856"/>
    <lineage>
        <taxon>Eukaryota</taxon>
        <taxon>Metazoa</taxon>
        <taxon>Ecdysozoa</taxon>
        <taxon>Arthropoda</taxon>
        <taxon>Hexapoda</taxon>
        <taxon>Insecta</taxon>
        <taxon>Pterygota</taxon>
        <taxon>Neoptera</taxon>
        <taxon>Endopterygota</taxon>
        <taxon>Lepidoptera</taxon>
        <taxon>Glossata</taxon>
        <taxon>Ditrysia</taxon>
        <taxon>Papilionoidea</taxon>
        <taxon>Nymphalidae</taxon>
        <taxon>Danainae</taxon>
        <taxon>Danaini</taxon>
        <taxon>Danaina</taxon>
        <taxon>Danaus</taxon>
        <taxon>Danaus</taxon>
    </lineage>
</organism>
<sequence>MKVLDTVIGAIWRPGVTVSEEPPASAGPPPPPPPPVWSPSSTPQASRKFKPVHFEQTPPERRKFSSSDHNGCNSGSESEGRLRTSLSAPAAGLNSLGSNNRLPRAQNPTVTLLQKAREGQLQRNIPQESDPRLPRDRPSPPRGDPGIVVINNN</sequence>
<dbReference type="EMBL" id="AGBW02007985">
    <property type="protein sequence ID" value="OWR54352.1"/>
    <property type="molecule type" value="Genomic_DNA"/>
</dbReference>
<evidence type="ECO:0000256" key="1">
    <source>
        <dbReference type="SAM" id="MobiDB-lite"/>
    </source>
</evidence>
<protein>
    <submittedName>
        <fullName evidence="2">C-Cbl-associated protein isoform A</fullName>
    </submittedName>
</protein>
<dbReference type="Proteomes" id="UP000007151">
    <property type="component" value="Unassembled WGS sequence"/>
</dbReference>
<dbReference type="KEGG" id="dpl:KGM_201242"/>
<keyword evidence="3" id="KW-1185">Reference proteome</keyword>
<comment type="caution">
    <text evidence="2">The sequence shown here is derived from an EMBL/GenBank/DDBJ whole genome shotgun (WGS) entry which is preliminary data.</text>
</comment>
<feature type="compositionally biased region" description="Polar residues" evidence="1">
    <location>
        <begin position="67"/>
        <end position="77"/>
    </location>
</feature>
<reference evidence="2 3" key="1">
    <citation type="journal article" date="2011" name="Cell">
        <title>The monarch butterfly genome yields insights into long-distance migration.</title>
        <authorList>
            <person name="Zhan S."/>
            <person name="Merlin C."/>
            <person name="Boore J.L."/>
            <person name="Reppert S.M."/>
        </authorList>
    </citation>
    <scope>NUCLEOTIDE SEQUENCE [LARGE SCALE GENOMIC DNA]</scope>
    <source>
        <strain evidence="2">F-2</strain>
    </source>
</reference>
<evidence type="ECO:0000313" key="3">
    <source>
        <dbReference type="Proteomes" id="UP000007151"/>
    </source>
</evidence>
<feature type="region of interest" description="Disordered" evidence="1">
    <location>
        <begin position="10"/>
        <end position="153"/>
    </location>
</feature>
<proteinExistence type="predicted"/>